<proteinExistence type="predicted"/>
<name>A0A3N2QB98_9BACT</name>
<comment type="caution">
    <text evidence="1">The sequence shown here is derived from an EMBL/GenBank/DDBJ whole genome shotgun (WGS) entry which is preliminary data.</text>
</comment>
<dbReference type="Proteomes" id="UP000270927">
    <property type="component" value="Unassembled WGS sequence"/>
</dbReference>
<gene>
    <name evidence="1" type="ORF">EDM02_04355</name>
</gene>
<evidence type="ECO:0000313" key="2">
    <source>
        <dbReference type="Proteomes" id="UP000270927"/>
    </source>
</evidence>
<accession>A0A3N2QB98</accession>
<dbReference type="EMBL" id="RARA01000026">
    <property type="protein sequence ID" value="ROT47093.1"/>
    <property type="molecule type" value="Genomic_DNA"/>
</dbReference>
<reference evidence="1 2" key="1">
    <citation type="submission" date="2018-09" db="EMBL/GenBank/DDBJ databases">
        <title>Comparative Genomics of Wolbachia-Cardinium Dual Endosymbiosis in a Plant-Parasitic Nematode.</title>
        <authorList>
            <person name="Brown A.M.V."/>
            <person name="Wasala S.K."/>
            <person name="Howe D.K."/>
            <person name="Peetz A.B."/>
            <person name="Zasada I.A."/>
            <person name="Denver D.R."/>
        </authorList>
    </citation>
    <scope>NUCLEOTIDE SEQUENCE [LARGE SCALE GENOMIC DNA]</scope>
    <source>
        <strain evidence="1 2">Pp_1</strain>
    </source>
</reference>
<protein>
    <submittedName>
        <fullName evidence="1">Uncharacterized protein</fullName>
    </submittedName>
</protein>
<organism evidence="1 2">
    <name type="scientific">Candidatus Cardinium hertigii</name>
    <dbReference type="NCBI Taxonomy" id="247481"/>
    <lineage>
        <taxon>Bacteria</taxon>
        <taxon>Pseudomonadati</taxon>
        <taxon>Bacteroidota</taxon>
        <taxon>Cytophagia</taxon>
        <taxon>Cytophagales</taxon>
        <taxon>Amoebophilaceae</taxon>
        <taxon>Candidatus Cardinium</taxon>
    </lineage>
</organism>
<sequence>MPSSEDKQGAQGANGPTIERFEKIFIELLQSHARYQKKTLQLEQENRDLKELLRISKTHLNVSTQVDKNLKKPFKSDKNDELVRQINTYIKEIDICLAYFEQA</sequence>
<dbReference type="AlphaFoldDB" id="A0A3N2QB98"/>
<dbReference type="OrthoDB" id="1467932at2"/>
<evidence type="ECO:0000313" key="1">
    <source>
        <dbReference type="EMBL" id="ROT47093.1"/>
    </source>
</evidence>
<keyword evidence="2" id="KW-1185">Reference proteome</keyword>
<dbReference type="RefSeq" id="WP_123663344.1">
    <property type="nucleotide sequence ID" value="NZ_RARA01000026.1"/>
</dbReference>